<dbReference type="KEGG" id="loi:92359172"/>
<feature type="region of interest" description="Disordered" evidence="1">
    <location>
        <begin position="98"/>
        <end position="140"/>
    </location>
</feature>
<dbReference type="GeneID" id="92359172"/>
<evidence type="ECO:0000256" key="1">
    <source>
        <dbReference type="SAM" id="MobiDB-lite"/>
    </source>
</evidence>
<keyword evidence="3" id="KW-1185">Reference proteome</keyword>
<evidence type="ECO:0000313" key="3">
    <source>
        <dbReference type="Proteomes" id="UP000674143"/>
    </source>
</evidence>
<sequence length="140" mass="14447">MRRCCFVSASFSNRGCSECFLSASLEVARKASRSAAFEERLPKATGRSPDEAGPSPSVSGVGAFVAVKATFTSDGVRGLLGGTAVEVGLLSPFARADGAAEDQEVGTSGRVGRAAVDSKLEGLEEDIRGESSSESARQRV</sequence>
<name>A0A836H7U8_9TRYP</name>
<feature type="region of interest" description="Disordered" evidence="1">
    <location>
        <begin position="37"/>
        <end position="57"/>
    </location>
</feature>
<accession>A0A836H7U8</accession>
<dbReference type="Proteomes" id="UP000674143">
    <property type="component" value="Chromosome 31"/>
</dbReference>
<evidence type="ECO:0000313" key="2">
    <source>
        <dbReference type="EMBL" id="KAG5471673.1"/>
    </source>
</evidence>
<dbReference type="EMBL" id="JAFHLR010000031">
    <property type="protein sequence ID" value="KAG5471673.1"/>
    <property type="molecule type" value="Genomic_DNA"/>
</dbReference>
<gene>
    <name evidence="2" type="ORF">LSCM4_03225</name>
</gene>
<dbReference type="RefSeq" id="XP_067060790.1">
    <property type="nucleotide sequence ID" value="XM_067205238.1"/>
</dbReference>
<comment type="caution">
    <text evidence="2">The sequence shown here is derived from an EMBL/GenBank/DDBJ whole genome shotgun (WGS) entry which is preliminary data.</text>
</comment>
<dbReference type="AlphaFoldDB" id="A0A836H7U8"/>
<organism evidence="2 3">
    <name type="scientific">Leishmania orientalis</name>
    <dbReference type="NCBI Taxonomy" id="2249476"/>
    <lineage>
        <taxon>Eukaryota</taxon>
        <taxon>Discoba</taxon>
        <taxon>Euglenozoa</taxon>
        <taxon>Kinetoplastea</taxon>
        <taxon>Metakinetoplastina</taxon>
        <taxon>Trypanosomatida</taxon>
        <taxon>Trypanosomatidae</taxon>
        <taxon>Leishmaniinae</taxon>
        <taxon>Leishmania</taxon>
    </lineage>
</organism>
<reference evidence="2 3" key="1">
    <citation type="submission" date="2021-02" db="EMBL/GenBank/DDBJ databases">
        <title>Leishmania (Mundinia) orientalis Genome sequencing and assembly.</title>
        <authorList>
            <person name="Almutairi H."/>
            <person name="Gatherer D."/>
        </authorList>
    </citation>
    <scope>NUCLEOTIDE SEQUENCE [LARGE SCALE GENOMIC DNA]</scope>
    <source>
        <strain evidence="2">LSCM4</strain>
    </source>
</reference>
<protein>
    <submittedName>
        <fullName evidence="2">Uncharacterized protein</fullName>
    </submittedName>
</protein>
<feature type="compositionally biased region" description="Basic and acidic residues" evidence="1">
    <location>
        <begin position="116"/>
        <end position="131"/>
    </location>
</feature>
<proteinExistence type="predicted"/>